<comment type="caution">
    <text evidence="4">The sequence shown here is derived from an EMBL/GenBank/DDBJ whole genome shotgun (WGS) entry which is preliminary data.</text>
</comment>
<dbReference type="InterPro" id="IPR045358">
    <property type="entry name" value="Ty3_capsid"/>
</dbReference>
<keyword evidence="5" id="KW-1185">Reference proteome</keyword>
<dbReference type="Proteomes" id="UP000820818">
    <property type="component" value="Unassembled WGS sequence"/>
</dbReference>
<feature type="region of interest" description="Disordered" evidence="2">
    <location>
        <begin position="443"/>
        <end position="489"/>
    </location>
</feature>
<evidence type="ECO:0000259" key="3">
    <source>
        <dbReference type="Pfam" id="PF19259"/>
    </source>
</evidence>
<dbReference type="EMBL" id="WJBH02000012">
    <property type="protein sequence ID" value="KAI9551349.1"/>
    <property type="molecule type" value="Genomic_DNA"/>
</dbReference>
<evidence type="ECO:0000256" key="1">
    <source>
        <dbReference type="SAM" id="Coils"/>
    </source>
</evidence>
<evidence type="ECO:0000313" key="5">
    <source>
        <dbReference type="Proteomes" id="UP000820818"/>
    </source>
</evidence>
<feature type="compositionally biased region" description="Polar residues" evidence="2">
    <location>
        <begin position="449"/>
        <end position="483"/>
    </location>
</feature>
<protein>
    <recommendedName>
        <fullName evidence="3">Ty3 transposon capsid-like protein domain-containing protein</fullName>
    </recommendedName>
</protein>
<reference evidence="4" key="1">
    <citation type="submission" date="2022-05" db="EMBL/GenBank/DDBJ databases">
        <title>A multi-omics perspective on studying reproductive biology in Daphnia sinensis.</title>
        <authorList>
            <person name="Jia J."/>
        </authorList>
    </citation>
    <scope>NUCLEOTIDE SEQUENCE</scope>
    <source>
        <strain evidence="4">WSL</strain>
    </source>
</reference>
<dbReference type="PANTHER" id="PTHR33223">
    <property type="entry name" value="CCHC-TYPE DOMAIN-CONTAINING PROTEIN"/>
    <property type="match status" value="1"/>
</dbReference>
<gene>
    <name evidence="4" type="ORF">GHT06_005865</name>
</gene>
<dbReference type="PANTHER" id="PTHR33223:SF6">
    <property type="entry name" value="CCHC-TYPE DOMAIN-CONTAINING PROTEIN"/>
    <property type="match status" value="1"/>
</dbReference>
<keyword evidence="1" id="KW-0175">Coiled coil</keyword>
<feature type="domain" description="Ty3 transposon capsid-like protein" evidence="3">
    <location>
        <begin position="523"/>
        <end position="614"/>
    </location>
</feature>
<evidence type="ECO:0000256" key="2">
    <source>
        <dbReference type="SAM" id="MobiDB-lite"/>
    </source>
</evidence>
<sequence length="633" mass="72460">MPFDSLVHKTTLDENTSPPLYPVLENSDSVDRNSNLSPYREKFVENWKNLIDLEHQIELEKAKKYQTTSTTGNIEQLETQKKEASLSLQSTLSASDGITAEVIENCTDTLKKEIVAQGVDIGKFNDLIRLKNTVHGNEKEFLFGIIEVLKKESALGIIEERKQTAAVKTELLRIQKTVEGDKKKSKSSKYTLSSSLEELQERNETLKNSLEKAQNRITELERNLQTTLATEQQLQSLLKKKEETNVVIETEGQENIAKLEGEKVELIRRLQTAEQQTKKAVETTQQLQKKIKDLEDEYEKVILENRNTNKKLKDITTRNNTLEEEVGKLISRLQKQESDIQNLEDRVKNYKKLQVQFIETDDNNDSRPIGDESEDISNFVGGIIDSTLPTDKSLHYELEVEQTGDFDQTVEDLRNQIELLNKTVGYLQQENQKLSNKINMGVTHDEDSTTSAPQQWGGSTTPQAIPPTASTSQGLPSHTNSKAHVTDPDEEEAIKKMSKFVTNPIVKAIGDLFSREDKKEIPTYKGKSTDKLITEWLKGAEHVARNNDWNDDQKIRLFSDRLKGEAFEWHENYAEEEGDNLNYPDWKEAIITRFQDKVDLATLENKFSKLKQKPEENCRAFQRKTFNPIIFPI</sequence>
<feature type="compositionally biased region" description="Basic and acidic residues" evidence="2">
    <location>
        <begin position="1"/>
        <end position="12"/>
    </location>
</feature>
<feature type="coiled-coil region" evidence="1">
    <location>
        <begin position="196"/>
        <end position="360"/>
    </location>
</feature>
<name>A0AAD5KGG8_9CRUS</name>
<organism evidence="4 5">
    <name type="scientific">Daphnia sinensis</name>
    <dbReference type="NCBI Taxonomy" id="1820382"/>
    <lineage>
        <taxon>Eukaryota</taxon>
        <taxon>Metazoa</taxon>
        <taxon>Ecdysozoa</taxon>
        <taxon>Arthropoda</taxon>
        <taxon>Crustacea</taxon>
        <taxon>Branchiopoda</taxon>
        <taxon>Diplostraca</taxon>
        <taxon>Cladocera</taxon>
        <taxon>Anomopoda</taxon>
        <taxon>Daphniidae</taxon>
        <taxon>Daphnia</taxon>
        <taxon>Daphnia similis group</taxon>
    </lineage>
</organism>
<proteinExistence type="predicted"/>
<dbReference type="AlphaFoldDB" id="A0AAD5KGG8"/>
<feature type="coiled-coil region" evidence="1">
    <location>
        <begin position="410"/>
        <end position="437"/>
    </location>
</feature>
<accession>A0AAD5KGG8</accession>
<dbReference type="Pfam" id="PF19259">
    <property type="entry name" value="Ty3_capsid"/>
    <property type="match status" value="1"/>
</dbReference>
<evidence type="ECO:0000313" key="4">
    <source>
        <dbReference type="EMBL" id="KAI9551349.1"/>
    </source>
</evidence>
<feature type="region of interest" description="Disordered" evidence="2">
    <location>
        <begin position="1"/>
        <end position="34"/>
    </location>
</feature>